<dbReference type="RefSeq" id="WP_125005920.1">
    <property type="nucleotide sequence ID" value="NZ_BHYK01000045.1"/>
</dbReference>
<dbReference type="OrthoDB" id="1883977at2"/>
<protein>
    <submittedName>
        <fullName evidence="1">Uncharacterized protein</fullName>
    </submittedName>
</protein>
<reference evidence="1 2" key="1">
    <citation type="submission" date="2018-11" db="EMBL/GenBank/DDBJ databases">
        <title>Genome sequencing and assembly of Clostridium tagluense strain A121.</title>
        <authorList>
            <person name="Murakami T."/>
            <person name="Segawa T."/>
            <person name="Shcherbakova V.A."/>
            <person name="Mori H."/>
            <person name="Yoshimura Y."/>
        </authorList>
    </citation>
    <scope>NUCLEOTIDE SEQUENCE [LARGE SCALE GENOMIC DNA]</scope>
    <source>
        <strain evidence="1 2">A121</strain>
    </source>
</reference>
<organism evidence="1 2">
    <name type="scientific">Clostridium tagluense</name>
    <dbReference type="NCBI Taxonomy" id="360422"/>
    <lineage>
        <taxon>Bacteria</taxon>
        <taxon>Bacillati</taxon>
        <taxon>Bacillota</taxon>
        <taxon>Clostridia</taxon>
        <taxon>Eubacteriales</taxon>
        <taxon>Clostridiaceae</taxon>
        <taxon>Clostridium</taxon>
    </lineage>
</organism>
<dbReference type="AlphaFoldDB" id="A0A401UTP4"/>
<comment type="caution">
    <text evidence="1">The sequence shown here is derived from an EMBL/GenBank/DDBJ whole genome shotgun (WGS) entry which is preliminary data.</text>
</comment>
<proteinExistence type="predicted"/>
<keyword evidence="2" id="KW-1185">Reference proteome</keyword>
<evidence type="ECO:0000313" key="1">
    <source>
        <dbReference type="EMBL" id="GCD12876.1"/>
    </source>
</evidence>
<dbReference type="Proteomes" id="UP000287872">
    <property type="component" value="Unassembled WGS sequence"/>
</dbReference>
<evidence type="ECO:0000313" key="2">
    <source>
        <dbReference type="Proteomes" id="UP000287872"/>
    </source>
</evidence>
<gene>
    <name evidence="1" type="ORF">Ctaglu_44990</name>
</gene>
<name>A0A401UTP4_9CLOT</name>
<sequence length="404" mass="48084">MYNILKINENQRIDDVDKSDEIIEQSENIKIIKFKLFQSFNESNLMVIPFVSLQRQKVKTIERSWETNGIKRGIKVVGSAESGCPTILEMDVLLGLFRILVKNVDFKYEYNKNTNTVNLPRKINFTYQELAKELGYSIYGGSIKKKLEKSIKTLLETTIYSNFALRDVNEGEYITDFNGEESFRILKNYKSYSYSKKKKKCEKIGNSKEIKEQQSVDIDDFFFKNICNNYFNIYDYTKYVKLTKGISKKMFLLLSQWSHGYIKYLNYSTIYDYIGVDITLKQTQYYYNRIIKDSLDELKDIKFIDDYEVIISEGINFIFNINKLRISKGYDKYKSTEETIGRLQELGITFEEWTKYYRIDNEDYVKALLRYIDDKIKKGEVRDERQYTLTGLKYENYDVTKYMH</sequence>
<dbReference type="EMBL" id="BHYK01000045">
    <property type="protein sequence ID" value="GCD12876.1"/>
    <property type="molecule type" value="Genomic_DNA"/>
</dbReference>
<accession>A0A401UTP4</accession>